<reference evidence="2" key="1">
    <citation type="journal article" date="2017" name="Nat. Ecol. Evol.">
        <title>Genome expansion and lineage-specific genetic innovations in the forest pathogenic fungi Armillaria.</title>
        <authorList>
            <person name="Sipos G."/>
            <person name="Prasanna A.N."/>
            <person name="Walter M.C."/>
            <person name="O'Connor E."/>
            <person name="Balint B."/>
            <person name="Krizsan K."/>
            <person name="Kiss B."/>
            <person name="Hess J."/>
            <person name="Varga T."/>
            <person name="Slot J."/>
            <person name="Riley R."/>
            <person name="Boka B."/>
            <person name="Rigling D."/>
            <person name="Barry K."/>
            <person name="Lee J."/>
            <person name="Mihaltcheva S."/>
            <person name="LaButti K."/>
            <person name="Lipzen A."/>
            <person name="Waldron R."/>
            <person name="Moloney N.M."/>
            <person name="Sperisen C."/>
            <person name="Kredics L."/>
            <person name="Vagvoelgyi C."/>
            <person name="Patrignani A."/>
            <person name="Fitzpatrick D."/>
            <person name="Nagy I."/>
            <person name="Doyle S."/>
            <person name="Anderson J.B."/>
            <person name="Grigoriev I.V."/>
            <person name="Gueldener U."/>
            <person name="Muensterkoetter M."/>
            <person name="Nagy L.G."/>
        </authorList>
    </citation>
    <scope>NUCLEOTIDE SEQUENCE [LARGE SCALE GENOMIC DNA]</scope>
    <source>
        <strain evidence="2">C18/9</strain>
    </source>
</reference>
<evidence type="ECO:0000313" key="1">
    <source>
        <dbReference type="EMBL" id="SJL15838.1"/>
    </source>
</evidence>
<evidence type="ECO:0000313" key="2">
    <source>
        <dbReference type="Proteomes" id="UP000219338"/>
    </source>
</evidence>
<name>A0A284S497_ARMOS</name>
<sequence>MAFGLSPWRFRALLGLSIFALFLFALYNFAVFQESSAVTYEPASNTSNSTSLPKVLLVSAFYPISTSNHRASEYRQWLSVFLGQVTTEIYLFTSPGMEEIVWDLRGSRPITVNTTYTSPFSIPPLRGRIDKYVEMQGLDRRPGDHSAELYAMRNGKPFFVYEAMRNLSAEYDYAFWIDVGSWETDYGNIAWPDAMTTQEVLATGQEARDRIFIPIHALPHTTMKYWGDQLGPIDNDFSQSRSPFLPFFGLYITKMHTGSFFGGSLQALDWWQRMFYRYHDAYLSQGVFVGDDQTLANALFLLFPSHVLTVDLDVCESYQYLFTSPSDRQRMYNAWNTWDWWGFWNDKHARQSCLTPAKAAKMMDVLKARFGQGWTPPRATLVS</sequence>
<dbReference type="STRING" id="47428.A0A284S497"/>
<dbReference type="OrthoDB" id="411632at2759"/>
<organism evidence="1 2">
    <name type="scientific">Armillaria ostoyae</name>
    <name type="common">Armillaria root rot fungus</name>
    <dbReference type="NCBI Taxonomy" id="47428"/>
    <lineage>
        <taxon>Eukaryota</taxon>
        <taxon>Fungi</taxon>
        <taxon>Dikarya</taxon>
        <taxon>Basidiomycota</taxon>
        <taxon>Agaricomycotina</taxon>
        <taxon>Agaricomycetes</taxon>
        <taxon>Agaricomycetidae</taxon>
        <taxon>Agaricales</taxon>
        <taxon>Marasmiineae</taxon>
        <taxon>Physalacriaceae</taxon>
        <taxon>Armillaria</taxon>
    </lineage>
</organism>
<dbReference type="OMA" id="WRARETT"/>
<keyword evidence="2" id="KW-1185">Reference proteome</keyword>
<dbReference type="AlphaFoldDB" id="A0A284S497"/>
<proteinExistence type="predicted"/>
<dbReference type="Proteomes" id="UP000219338">
    <property type="component" value="Unassembled WGS sequence"/>
</dbReference>
<protein>
    <submittedName>
        <fullName evidence="1">Uncharacterized protein</fullName>
    </submittedName>
</protein>
<accession>A0A284S497</accession>
<gene>
    <name evidence="1" type="ORF">ARMOST_19343</name>
</gene>
<dbReference type="EMBL" id="FUEG01000031">
    <property type="protein sequence ID" value="SJL15838.1"/>
    <property type="molecule type" value="Genomic_DNA"/>
</dbReference>